<dbReference type="InterPro" id="IPR011066">
    <property type="entry name" value="MscS_channel_C_sf"/>
</dbReference>
<dbReference type="SUPFAM" id="SSF82689">
    <property type="entry name" value="Mechanosensitive channel protein MscS (YggB), C-terminal domain"/>
    <property type="match status" value="1"/>
</dbReference>
<evidence type="ECO:0000259" key="10">
    <source>
        <dbReference type="Pfam" id="PF21088"/>
    </source>
</evidence>
<dbReference type="PATRIC" id="fig|1191523.3.peg.1299"/>
<dbReference type="Pfam" id="PF00924">
    <property type="entry name" value="MS_channel_2nd"/>
    <property type="match status" value="1"/>
</dbReference>
<feature type="domain" description="Mechanosensitive ion channel transmembrane helices 2/3" evidence="10">
    <location>
        <begin position="139"/>
        <end position="175"/>
    </location>
</feature>
<gene>
    <name evidence="11" type="ordered locus">MROS_1221</name>
</gene>
<dbReference type="Pfam" id="PF21088">
    <property type="entry name" value="MS_channel_1st"/>
    <property type="match status" value="1"/>
</dbReference>
<dbReference type="eggNOG" id="COG0668">
    <property type="taxonomic scope" value="Bacteria"/>
</dbReference>
<dbReference type="OrthoDB" id="9809206at2"/>
<dbReference type="STRING" id="1191523.MROS_1221"/>
<dbReference type="InterPro" id="IPR010920">
    <property type="entry name" value="LSM_dom_sf"/>
</dbReference>
<dbReference type="PANTHER" id="PTHR30566">
    <property type="entry name" value="YNAI-RELATED MECHANOSENSITIVE ION CHANNEL"/>
    <property type="match status" value="1"/>
</dbReference>
<dbReference type="KEGG" id="mro:MROS_1221"/>
<evidence type="ECO:0000259" key="8">
    <source>
        <dbReference type="Pfam" id="PF00924"/>
    </source>
</evidence>
<keyword evidence="3" id="KW-1003">Cell membrane</keyword>
<feature type="transmembrane region" description="Helical" evidence="7">
    <location>
        <begin position="88"/>
        <end position="112"/>
    </location>
</feature>
<evidence type="ECO:0000256" key="6">
    <source>
        <dbReference type="ARBA" id="ARBA00023136"/>
    </source>
</evidence>
<name>I6ZZQ9_MELRP</name>
<keyword evidence="5 7" id="KW-1133">Transmembrane helix</keyword>
<feature type="domain" description="Mechanosensitive ion channel MscS C-terminal" evidence="9">
    <location>
        <begin position="250"/>
        <end position="334"/>
    </location>
</feature>
<feature type="transmembrane region" description="Helical" evidence="7">
    <location>
        <begin position="58"/>
        <end position="76"/>
    </location>
</feature>
<dbReference type="GO" id="GO:0005886">
    <property type="term" value="C:plasma membrane"/>
    <property type="evidence" value="ECO:0007669"/>
    <property type="project" value="UniProtKB-SubCell"/>
</dbReference>
<feature type="transmembrane region" description="Helical" evidence="7">
    <location>
        <begin position="169"/>
        <end position="189"/>
    </location>
</feature>
<dbReference type="GO" id="GO:0008381">
    <property type="term" value="F:mechanosensitive monoatomic ion channel activity"/>
    <property type="evidence" value="ECO:0007669"/>
    <property type="project" value="UniProtKB-ARBA"/>
</dbReference>
<dbReference type="EMBL" id="CP003557">
    <property type="protein sequence ID" value="AFN74458.1"/>
    <property type="molecule type" value="Genomic_DNA"/>
</dbReference>
<feature type="transmembrane region" description="Helical" evidence="7">
    <location>
        <begin position="15"/>
        <end position="37"/>
    </location>
</feature>
<evidence type="ECO:0000256" key="2">
    <source>
        <dbReference type="ARBA" id="ARBA00008017"/>
    </source>
</evidence>
<dbReference type="RefSeq" id="WP_014855893.1">
    <property type="nucleotide sequence ID" value="NC_018178.1"/>
</dbReference>
<dbReference type="Pfam" id="PF21082">
    <property type="entry name" value="MS_channel_3rd"/>
    <property type="match status" value="1"/>
</dbReference>
<evidence type="ECO:0000256" key="3">
    <source>
        <dbReference type="ARBA" id="ARBA00022475"/>
    </source>
</evidence>
<evidence type="ECO:0000256" key="4">
    <source>
        <dbReference type="ARBA" id="ARBA00022692"/>
    </source>
</evidence>
<evidence type="ECO:0000256" key="5">
    <source>
        <dbReference type="ARBA" id="ARBA00022989"/>
    </source>
</evidence>
<dbReference type="InterPro" id="IPR023408">
    <property type="entry name" value="MscS_beta-dom_sf"/>
</dbReference>
<evidence type="ECO:0000313" key="11">
    <source>
        <dbReference type="EMBL" id="AFN74458.1"/>
    </source>
</evidence>
<keyword evidence="4 7" id="KW-0812">Transmembrane</keyword>
<evidence type="ECO:0000256" key="7">
    <source>
        <dbReference type="SAM" id="Phobius"/>
    </source>
</evidence>
<accession>I6ZZQ9</accession>
<dbReference type="HOGENOM" id="CLU_037945_0_2_10"/>
<dbReference type="Gene3D" id="2.30.30.60">
    <property type="match status" value="1"/>
</dbReference>
<dbReference type="InterPro" id="IPR049142">
    <property type="entry name" value="MS_channel_1st"/>
</dbReference>
<comment type="similarity">
    <text evidence="2">Belongs to the MscS (TC 1.A.23) family.</text>
</comment>
<protein>
    <submittedName>
        <fullName evidence="11">Mechanosensitive ion channel family protein</fullName>
    </submittedName>
</protein>
<dbReference type="Gene3D" id="1.10.287.1260">
    <property type="match status" value="1"/>
</dbReference>
<evidence type="ECO:0000313" key="12">
    <source>
        <dbReference type="Proteomes" id="UP000009011"/>
    </source>
</evidence>
<keyword evidence="12" id="KW-1185">Reference proteome</keyword>
<proteinExistence type="inferred from homology"/>
<dbReference type="InterPro" id="IPR049278">
    <property type="entry name" value="MS_channel_C"/>
</dbReference>
<dbReference type="PANTHER" id="PTHR30566:SF25">
    <property type="entry name" value="INNER MEMBRANE PROTEIN"/>
    <property type="match status" value="1"/>
</dbReference>
<reference evidence="11 12" key="1">
    <citation type="journal article" date="2013" name="PLoS ONE">
        <title>Genomic analysis of Melioribacter roseus, facultatively anaerobic organotrophic bacterium representing a novel deep lineage within Bacteriodetes/Chlorobi group.</title>
        <authorList>
            <person name="Kadnikov V.V."/>
            <person name="Mardanov A.V."/>
            <person name="Podosokorskaya O.A."/>
            <person name="Gavrilov S.N."/>
            <person name="Kublanov I.V."/>
            <person name="Beletsky A.V."/>
            <person name="Bonch-Osmolovskaya E.A."/>
            <person name="Ravin N.V."/>
        </authorList>
    </citation>
    <scope>NUCLEOTIDE SEQUENCE [LARGE SCALE GENOMIC DNA]</scope>
    <source>
        <strain evidence="12">JCM 17771 / P3M-2</strain>
    </source>
</reference>
<feature type="transmembrane region" description="Helical" evidence="7">
    <location>
        <begin position="132"/>
        <end position="149"/>
    </location>
</feature>
<sequence length="355" mass="40996">MFLKKEFLGNTIEDYLLALGVFLAVFIVIKIIKKFVLHRLKERFESSYISKYNFLNKSINKFFVPAIYLGILYLIIGRLKLSEETEKIVSAVYSVLITYFVVRFTVVIIKYFIERYFIQRDRESDYIRIQPLLGLVDLTVWSVGVIFLLDNFGFEVSAVVTGLGISGVAVALAAQAILGDLFSYFVLFFDKPFEVGDFVNFEGQLGNIEKIGLKTTKIRALSGEQIIVNNSRLTTATVHNFKRMEKRRAVLRIGVVYQTPHDKLKAIPEMVKEIITRHELVQYDRGHFISYGDFSLNYEFVYYVLSPEMVVYLDIQQSINLEIYKLFEREGIEFAYPTQTIFVNQEANTDPGSKQ</sequence>
<dbReference type="Gene3D" id="3.30.70.100">
    <property type="match status" value="1"/>
</dbReference>
<dbReference type="InterPro" id="IPR006685">
    <property type="entry name" value="MscS_channel_2nd"/>
</dbReference>
<dbReference type="Proteomes" id="UP000009011">
    <property type="component" value="Chromosome"/>
</dbReference>
<evidence type="ECO:0000256" key="1">
    <source>
        <dbReference type="ARBA" id="ARBA00004651"/>
    </source>
</evidence>
<comment type="subcellular location">
    <subcellularLocation>
        <location evidence="1">Cell membrane</location>
        <topology evidence="1">Multi-pass membrane protein</topology>
    </subcellularLocation>
</comment>
<feature type="domain" description="Mechanosensitive ion channel MscS" evidence="8">
    <location>
        <begin position="177"/>
        <end position="243"/>
    </location>
</feature>
<dbReference type="SUPFAM" id="SSF82861">
    <property type="entry name" value="Mechanosensitive channel protein MscS (YggB), transmembrane region"/>
    <property type="match status" value="1"/>
</dbReference>
<evidence type="ECO:0000259" key="9">
    <source>
        <dbReference type="Pfam" id="PF21082"/>
    </source>
</evidence>
<dbReference type="SUPFAM" id="SSF50182">
    <property type="entry name" value="Sm-like ribonucleoproteins"/>
    <property type="match status" value="1"/>
</dbReference>
<organism evidence="11 12">
    <name type="scientific">Melioribacter roseus (strain DSM 23840 / JCM 17771 / VKM B-2668 / P3M-2)</name>
    <dbReference type="NCBI Taxonomy" id="1191523"/>
    <lineage>
        <taxon>Bacteria</taxon>
        <taxon>Pseudomonadati</taxon>
        <taxon>Ignavibacteriota</taxon>
        <taxon>Ignavibacteria</taxon>
        <taxon>Ignavibacteriales</taxon>
        <taxon>Melioribacteraceae</taxon>
        <taxon>Melioribacter</taxon>
    </lineage>
</organism>
<dbReference type="AlphaFoldDB" id="I6ZZQ9"/>
<dbReference type="InterPro" id="IPR011014">
    <property type="entry name" value="MscS_channel_TM-2"/>
</dbReference>
<keyword evidence="6 7" id="KW-0472">Membrane</keyword>